<sequence>MQAVDPQGVGVQDPPGHEYHQSQERRDKAGQLPLRRLLTSSDHLVHRSPTSKASRMRPTTVRAPLAAVTRVCAVDSAMS</sequence>
<gene>
    <name evidence="2" type="ORF">Q605_AUC01010G0005</name>
</gene>
<name>W1V7Y1_9ACTO</name>
<reference evidence="2 3" key="1">
    <citation type="submission" date="2013-12" db="EMBL/GenBank/DDBJ databases">
        <title>A Varibaculum cambriense genome reconstructed from a premature infant gut community with otherwise low bacterial novelty that shifts toward anaerobic metabolism during the third week of life.</title>
        <authorList>
            <person name="Brown C.T."/>
            <person name="Sharon I."/>
            <person name="Thomas B.C."/>
            <person name="Castelle C.J."/>
            <person name="Morowitz M.J."/>
            <person name="Banfield J.F."/>
        </authorList>
    </citation>
    <scope>NUCLEOTIDE SEQUENCE [LARGE SCALE GENOMIC DNA]</scope>
    <source>
        <strain evidence="3">DORA_12</strain>
    </source>
</reference>
<feature type="compositionally biased region" description="Basic and acidic residues" evidence="1">
    <location>
        <begin position="15"/>
        <end position="29"/>
    </location>
</feature>
<proteinExistence type="predicted"/>
<evidence type="ECO:0000256" key="1">
    <source>
        <dbReference type="SAM" id="MobiDB-lite"/>
    </source>
</evidence>
<evidence type="ECO:0000313" key="2">
    <source>
        <dbReference type="EMBL" id="ETJ02118.1"/>
    </source>
</evidence>
<dbReference type="Proteomes" id="UP000018852">
    <property type="component" value="Unassembled WGS sequence"/>
</dbReference>
<protein>
    <submittedName>
        <fullName evidence="2">Uncharacterized protein</fullName>
    </submittedName>
</protein>
<dbReference type="EMBL" id="AZLV01001010">
    <property type="protein sequence ID" value="ETJ02118.1"/>
    <property type="molecule type" value="Genomic_DNA"/>
</dbReference>
<accession>W1V7Y1</accession>
<dbReference type="AlphaFoldDB" id="W1V7Y1"/>
<organism evidence="2 3">
    <name type="scientific">Actinomyces urogenitalis DORA_12</name>
    <dbReference type="NCBI Taxonomy" id="1403939"/>
    <lineage>
        <taxon>Bacteria</taxon>
        <taxon>Bacillati</taxon>
        <taxon>Actinomycetota</taxon>
        <taxon>Actinomycetes</taxon>
        <taxon>Actinomycetales</taxon>
        <taxon>Actinomycetaceae</taxon>
        <taxon>Actinomyces</taxon>
    </lineage>
</organism>
<comment type="caution">
    <text evidence="2">The sequence shown here is derived from an EMBL/GenBank/DDBJ whole genome shotgun (WGS) entry which is preliminary data.</text>
</comment>
<evidence type="ECO:0000313" key="3">
    <source>
        <dbReference type="Proteomes" id="UP000018852"/>
    </source>
</evidence>
<feature type="compositionally biased region" description="Polar residues" evidence="1">
    <location>
        <begin position="38"/>
        <end position="53"/>
    </location>
</feature>
<feature type="region of interest" description="Disordered" evidence="1">
    <location>
        <begin position="1"/>
        <end position="60"/>
    </location>
</feature>